<dbReference type="AlphaFoldDB" id="A0A0G0YI27"/>
<dbReference type="Proteomes" id="UP000033869">
    <property type="component" value="Unassembled WGS sequence"/>
</dbReference>
<evidence type="ECO:0000313" key="11">
    <source>
        <dbReference type="Proteomes" id="UP000033869"/>
    </source>
</evidence>
<keyword evidence="3" id="KW-1003">Cell membrane</keyword>
<dbReference type="SUPFAM" id="SSF54523">
    <property type="entry name" value="Pili subunits"/>
    <property type="match status" value="1"/>
</dbReference>
<comment type="caution">
    <text evidence="10">The sequence shown here is derived from an EMBL/GenBank/DDBJ whole genome shotgun (WGS) entry which is preliminary data.</text>
</comment>
<evidence type="ECO:0000256" key="2">
    <source>
        <dbReference type="ARBA" id="ARBA00008358"/>
    </source>
</evidence>
<dbReference type="InterPro" id="IPR010052">
    <property type="entry name" value="T2SS_protein-GspI"/>
</dbReference>
<dbReference type="Pfam" id="PF07963">
    <property type="entry name" value="N_methyl"/>
    <property type="match status" value="1"/>
</dbReference>
<reference evidence="10 11" key="1">
    <citation type="journal article" date="2015" name="Nature">
        <title>rRNA introns, odd ribosomes, and small enigmatic genomes across a large radiation of phyla.</title>
        <authorList>
            <person name="Brown C.T."/>
            <person name="Hug L.A."/>
            <person name="Thomas B.C."/>
            <person name="Sharon I."/>
            <person name="Castelle C.J."/>
            <person name="Singh A."/>
            <person name="Wilkins M.J."/>
            <person name="Williams K.H."/>
            <person name="Banfield J.F."/>
        </authorList>
    </citation>
    <scope>NUCLEOTIDE SEQUENCE [LARGE SCALE GENOMIC DNA]</scope>
</reference>
<gene>
    <name evidence="10" type="ORF">UU65_C0003G0241</name>
</gene>
<evidence type="ECO:0000256" key="9">
    <source>
        <dbReference type="SAM" id="Phobius"/>
    </source>
</evidence>
<dbReference type="InterPro" id="IPR045584">
    <property type="entry name" value="Pilin-like"/>
</dbReference>
<dbReference type="InterPro" id="IPR012902">
    <property type="entry name" value="N_methyl_site"/>
</dbReference>
<evidence type="ECO:0000256" key="1">
    <source>
        <dbReference type="ARBA" id="ARBA00004377"/>
    </source>
</evidence>
<name>A0A0G0YI27_UNCC2</name>
<organism evidence="10 11">
    <name type="scientific">candidate division CPR2 bacterium GW2011_GWC1_41_48</name>
    <dbReference type="NCBI Taxonomy" id="1618344"/>
    <lineage>
        <taxon>Bacteria</taxon>
        <taxon>Bacteria division CPR2</taxon>
    </lineage>
</organism>
<keyword evidence="8 9" id="KW-0472">Membrane</keyword>
<keyword evidence="6 9" id="KW-0812">Transmembrane</keyword>
<evidence type="ECO:0000256" key="5">
    <source>
        <dbReference type="ARBA" id="ARBA00022519"/>
    </source>
</evidence>
<keyword evidence="4" id="KW-0488">Methylation</keyword>
<dbReference type="PANTHER" id="PTHR38779">
    <property type="entry name" value="TYPE II SECRETION SYSTEM PROTEIN I-RELATED"/>
    <property type="match status" value="1"/>
</dbReference>
<dbReference type="GO" id="GO:0015627">
    <property type="term" value="C:type II protein secretion system complex"/>
    <property type="evidence" value="ECO:0007669"/>
    <property type="project" value="InterPro"/>
</dbReference>
<dbReference type="NCBIfam" id="TIGR02532">
    <property type="entry name" value="IV_pilin_GFxxxE"/>
    <property type="match status" value="1"/>
</dbReference>
<accession>A0A0G0YI27</accession>
<evidence type="ECO:0000256" key="4">
    <source>
        <dbReference type="ARBA" id="ARBA00022481"/>
    </source>
</evidence>
<evidence type="ECO:0000256" key="8">
    <source>
        <dbReference type="ARBA" id="ARBA00023136"/>
    </source>
</evidence>
<dbReference type="GO" id="GO:0015628">
    <property type="term" value="P:protein secretion by the type II secretion system"/>
    <property type="evidence" value="ECO:0007669"/>
    <property type="project" value="InterPro"/>
</dbReference>
<protein>
    <recommendedName>
        <fullName evidence="12">Prepilin-type N-terminal cleavage/methylation domain-containing protein</fullName>
    </recommendedName>
</protein>
<dbReference type="PANTHER" id="PTHR38779:SF2">
    <property type="entry name" value="TYPE II SECRETION SYSTEM PROTEIN I-RELATED"/>
    <property type="match status" value="1"/>
</dbReference>
<comment type="similarity">
    <text evidence="2">Belongs to the GSP I family.</text>
</comment>
<evidence type="ECO:0000256" key="6">
    <source>
        <dbReference type="ARBA" id="ARBA00022692"/>
    </source>
</evidence>
<evidence type="ECO:0000256" key="7">
    <source>
        <dbReference type="ARBA" id="ARBA00022989"/>
    </source>
</evidence>
<dbReference type="GO" id="GO:0005886">
    <property type="term" value="C:plasma membrane"/>
    <property type="evidence" value="ECO:0007669"/>
    <property type="project" value="UniProtKB-SubCell"/>
</dbReference>
<dbReference type="EMBL" id="LCBL01000003">
    <property type="protein sequence ID" value="KKS09186.1"/>
    <property type="molecule type" value="Genomic_DNA"/>
</dbReference>
<comment type="subcellular location">
    <subcellularLocation>
        <location evidence="1">Cell inner membrane</location>
        <topology evidence="1">Single-pass membrane protein</topology>
    </subcellularLocation>
</comment>
<evidence type="ECO:0000313" key="10">
    <source>
        <dbReference type="EMBL" id="KKS09186.1"/>
    </source>
</evidence>
<feature type="transmembrane region" description="Helical" evidence="9">
    <location>
        <begin position="12"/>
        <end position="31"/>
    </location>
</feature>
<sequence>MKKDKGFTIIELLVAVVMVSLIAVSIVPLYINSIKATRSSANKAKATNIAAAKIEELRNREFTALVNNETFSVIELGGNGTIMVEDQNWDGVGGITTAEQELKKITVRVSWSESGRALEISLPTYIAQNGINKK</sequence>
<dbReference type="Gene3D" id="3.30.700.10">
    <property type="entry name" value="Glycoprotein, Type 4 Pilin"/>
    <property type="match status" value="1"/>
</dbReference>
<keyword evidence="5" id="KW-0997">Cell inner membrane</keyword>
<evidence type="ECO:0000256" key="3">
    <source>
        <dbReference type="ARBA" id="ARBA00022475"/>
    </source>
</evidence>
<evidence type="ECO:0008006" key="12">
    <source>
        <dbReference type="Google" id="ProtNLM"/>
    </source>
</evidence>
<keyword evidence="7 9" id="KW-1133">Transmembrane helix</keyword>
<proteinExistence type="inferred from homology"/>